<dbReference type="GO" id="GO:0042601">
    <property type="term" value="C:endospore-forming forespore"/>
    <property type="evidence" value="ECO:0007669"/>
    <property type="project" value="InterPro"/>
</dbReference>
<keyword evidence="5" id="KW-1185">Reference proteome</keyword>
<dbReference type="EMBL" id="VNHM01000001">
    <property type="protein sequence ID" value="TYO98047.1"/>
    <property type="molecule type" value="Genomic_DNA"/>
</dbReference>
<protein>
    <submittedName>
        <fullName evidence="4">Small acid-soluble spore protein H (Minor)</fullName>
    </submittedName>
</protein>
<gene>
    <name evidence="4" type="ORF">LX24_00332</name>
</gene>
<comment type="subcellular location">
    <subcellularLocation>
        <location evidence="1">Spore core</location>
    </subcellularLocation>
</comment>
<accession>A0A5S5A178</accession>
<dbReference type="AlphaFoldDB" id="A0A5S5A178"/>
<dbReference type="RefSeq" id="WP_166510386.1">
    <property type="nucleotide sequence ID" value="NZ_VNHM01000001.1"/>
</dbReference>
<dbReference type="HAMAP" id="MF_00667">
    <property type="entry name" value="SspH"/>
    <property type="match status" value="1"/>
</dbReference>
<dbReference type="InterPro" id="IPR012610">
    <property type="entry name" value="SASP_SspH"/>
</dbReference>
<organism evidence="4 5">
    <name type="scientific">Desulfallas thermosapovorans DSM 6562</name>
    <dbReference type="NCBI Taxonomy" id="1121431"/>
    <lineage>
        <taxon>Bacteria</taxon>
        <taxon>Bacillati</taxon>
        <taxon>Bacillota</taxon>
        <taxon>Clostridia</taxon>
        <taxon>Eubacteriales</taxon>
        <taxon>Desulfallaceae</taxon>
        <taxon>Desulfallas</taxon>
    </lineage>
</organism>
<sequence length="59" mass="6612">MDVTRARQIFNSEQTHQVLLDGTPVWIEGFSTDNQMALVRPLEGNGSIREVPVTELVES</sequence>
<dbReference type="GO" id="GO:0030436">
    <property type="term" value="P:asexual sporulation"/>
    <property type="evidence" value="ECO:0007669"/>
    <property type="project" value="InterPro"/>
</dbReference>
<reference evidence="4 5" key="1">
    <citation type="submission" date="2019-07" db="EMBL/GenBank/DDBJ databases">
        <title>Genomic Encyclopedia of Type Strains, Phase I: the one thousand microbial genomes (KMG-I) project.</title>
        <authorList>
            <person name="Kyrpides N."/>
        </authorList>
    </citation>
    <scope>NUCLEOTIDE SEQUENCE [LARGE SCALE GENOMIC DNA]</scope>
    <source>
        <strain evidence="4 5">DSM 6562</strain>
    </source>
</reference>
<evidence type="ECO:0000256" key="1">
    <source>
        <dbReference type="ARBA" id="ARBA00004288"/>
    </source>
</evidence>
<comment type="similarity">
    <text evidence="2">Belongs to the SspH family.</text>
</comment>
<evidence type="ECO:0000313" key="5">
    <source>
        <dbReference type="Proteomes" id="UP000323166"/>
    </source>
</evidence>
<dbReference type="GO" id="GO:0030435">
    <property type="term" value="P:sporulation resulting in formation of a cellular spore"/>
    <property type="evidence" value="ECO:0007669"/>
    <property type="project" value="UniProtKB-KW"/>
</dbReference>
<evidence type="ECO:0000256" key="2">
    <source>
        <dbReference type="ARBA" id="ARBA00006573"/>
    </source>
</evidence>
<keyword evidence="3" id="KW-0749">Sporulation</keyword>
<comment type="caution">
    <text evidence="4">The sequence shown here is derived from an EMBL/GenBank/DDBJ whole genome shotgun (WGS) entry which is preliminary data.</text>
</comment>
<evidence type="ECO:0000256" key="3">
    <source>
        <dbReference type="ARBA" id="ARBA00022969"/>
    </source>
</evidence>
<evidence type="ECO:0000313" key="4">
    <source>
        <dbReference type="EMBL" id="TYO98047.1"/>
    </source>
</evidence>
<dbReference type="Proteomes" id="UP000323166">
    <property type="component" value="Unassembled WGS sequence"/>
</dbReference>
<dbReference type="Pfam" id="PF08141">
    <property type="entry name" value="SspH"/>
    <property type="match status" value="1"/>
</dbReference>
<proteinExistence type="inferred from homology"/>
<name>A0A5S5A178_9FIRM</name>